<dbReference type="RefSeq" id="WP_000477711.1">
    <property type="nucleotide sequence ID" value="NZ_AP014833.1"/>
</dbReference>
<sequence length="53" mass="6249">MFLALCYKAKLTSWDLEVMTIGDCFDYIAEFAEMENPDKEKTRKANQKDFDSF</sequence>
<organism evidence="1 2">
    <name type="scientific">Bacillus anthracis</name>
    <name type="common">anthrax bacterium</name>
    <dbReference type="NCBI Taxonomy" id="1392"/>
    <lineage>
        <taxon>Bacteria</taxon>
        <taxon>Bacillati</taxon>
        <taxon>Bacillota</taxon>
        <taxon>Bacilli</taxon>
        <taxon>Bacillales</taxon>
        <taxon>Bacillaceae</taxon>
        <taxon>Bacillus</taxon>
        <taxon>Bacillus cereus group</taxon>
    </lineage>
</organism>
<proteinExistence type="predicted"/>
<name>A0A0F7R8G4_BACAN</name>
<keyword evidence="2" id="KW-1185">Reference proteome</keyword>
<accession>Q81XY8</accession>
<dbReference type="Proteomes" id="UP000000594">
    <property type="component" value="Chromosome"/>
</dbReference>
<evidence type="ECO:0000313" key="1">
    <source>
        <dbReference type="EMBL" id="AAT32887.1"/>
    </source>
</evidence>
<dbReference type="GeneID" id="45025749"/>
<dbReference type="KEGG" id="bar:GBAA_3776"/>
<dbReference type="EMBL" id="AE017334">
    <property type="protein sequence ID" value="AAT32887.1"/>
    <property type="molecule type" value="Genomic_DNA"/>
</dbReference>
<reference evidence="1 2" key="1">
    <citation type="journal article" date="2009" name="J. Bacteriol.">
        <title>The complete genome sequence of Bacillus anthracis Ames 'Ancestor'.</title>
        <authorList>
            <person name="Ravel J."/>
            <person name="Jiang L."/>
            <person name="Stanley S.T."/>
            <person name="Wilson M.R."/>
            <person name="Decker R.S."/>
            <person name="Read T.D."/>
            <person name="Worsham P."/>
            <person name="Keim P.S."/>
            <person name="Salzberg S.L."/>
            <person name="Fraser-Liggett C.M."/>
            <person name="Rasko D.A."/>
        </authorList>
    </citation>
    <scope>NUCLEOTIDE SEQUENCE [LARGE SCALE GENOMIC DNA]</scope>
    <source>
        <strain evidence="2">Ames ancestor</strain>
    </source>
</reference>
<dbReference type="PATRIC" id="fig|1392.232.peg.2209"/>
<dbReference type="AlphaFoldDB" id="A0A0F7R8G4"/>
<accession>Q6KPF7</accession>
<accession>A0A0F7R8G4</accession>
<gene>
    <name evidence="1" type="ordered locus">GBAA_3776</name>
</gene>
<dbReference type="OMA" id="EAFLYIC"/>
<evidence type="ECO:0000313" key="2">
    <source>
        <dbReference type="Proteomes" id="UP000000594"/>
    </source>
</evidence>
<protein>
    <submittedName>
        <fullName evidence="1">Uncharacterized protein</fullName>
    </submittedName>
</protein>
<accession>E9QZT0</accession>